<reference evidence="1" key="1">
    <citation type="journal article" date="2014" name="Int. J. Syst. Evol. Microbiol.">
        <title>Complete genome sequence of Corynebacterium casei LMG S-19264T (=DSM 44701T), isolated from a smear-ripened cheese.</title>
        <authorList>
            <consortium name="US DOE Joint Genome Institute (JGI-PGF)"/>
            <person name="Walter F."/>
            <person name="Albersmeier A."/>
            <person name="Kalinowski J."/>
            <person name="Ruckert C."/>
        </authorList>
    </citation>
    <scope>NUCLEOTIDE SEQUENCE</scope>
    <source>
        <strain evidence="1">KCTC 42097</strain>
    </source>
</reference>
<accession>A0A8J3DNN1</accession>
<dbReference type="AlphaFoldDB" id="A0A8J3DNN1"/>
<keyword evidence="2" id="KW-1185">Reference proteome</keyword>
<evidence type="ECO:0000313" key="2">
    <source>
        <dbReference type="Proteomes" id="UP000641137"/>
    </source>
</evidence>
<proteinExistence type="predicted"/>
<dbReference type="Proteomes" id="UP000641137">
    <property type="component" value="Unassembled WGS sequence"/>
</dbReference>
<sequence>MTGYAVDLSRIQNVRTSLQDQADAAAIAIAKRGKSASLAEPVEFARNTILAELGPDTLDPSLELRANWDGTTDVEVFVNGKVEGTLMRIVPGISPQTDIGIYSRARVEYANTEFKPPKYSFVDPEADHYNRIYFYCYYPDDIDTSDPSLPGYDYNKGRDQLTPVSDNAEPPTAYPVAVPDCGEDGNLSFKREQMDGKYKKNPPPPASDFSGTAYGPGDDFIHKADGAFDRRGDRFNPETIRCRTEQQCKPKSQGGVIPEGKNRFPVREDGACPVGEFRYFGWEDGNDDDFNDITIIMECPTRTAGDKISRIYLVK</sequence>
<protein>
    <submittedName>
        <fullName evidence="1">Uncharacterized protein</fullName>
    </submittedName>
</protein>
<gene>
    <name evidence="1" type="ORF">GCM10010136_18550</name>
</gene>
<name>A0A8J3DNN1_9HYPH</name>
<organism evidence="1 2">
    <name type="scientific">Limoniibacter endophyticus</name>
    <dbReference type="NCBI Taxonomy" id="1565040"/>
    <lineage>
        <taxon>Bacteria</taxon>
        <taxon>Pseudomonadati</taxon>
        <taxon>Pseudomonadota</taxon>
        <taxon>Alphaproteobacteria</taxon>
        <taxon>Hyphomicrobiales</taxon>
        <taxon>Bartonellaceae</taxon>
        <taxon>Limoniibacter</taxon>
    </lineage>
</organism>
<evidence type="ECO:0000313" key="1">
    <source>
        <dbReference type="EMBL" id="GHC71404.1"/>
    </source>
</evidence>
<reference evidence="1" key="2">
    <citation type="submission" date="2020-09" db="EMBL/GenBank/DDBJ databases">
        <authorList>
            <person name="Sun Q."/>
            <person name="Kim S."/>
        </authorList>
    </citation>
    <scope>NUCLEOTIDE SEQUENCE</scope>
    <source>
        <strain evidence="1">KCTC 42097</strain>
    </source>
</reference>
<comment type="caution">
    <text evidence="1">The sequence shown here is derived from an EMBL/GenBank/DDBJ whole genome shotgun (WGS) entry which is preliminary data.</text>
</comment>
<dbReference type="EMBL" id="BMZO01000005">
    <property type="protein sequence ID" value="GHC71404.1"/>
    <property type="molecule type" value="Genomic_DNA"/>
</dbReference>